<dbReference type="Pfam" id="PF23081">
    <property type="entry name" value="HTH_KIF26A_B_1st"/>
    <property type="match status" value="1"/>
</dbReference>
<dbReference type="RefSeq" id="XP_009063705.1">
    <property type="nucleotide sequence ID" value="XM_009065457.1"/>
</dbReference>
<dbReference type="HOGENOM" id="CLU_1817988_0_0_1"/>
<dbReference type="AlphaFoldDB" id="V4B9C4"/>
<organism evidence="3 4">
    <name type="scientific">Lottia gigantea</name>
    <name type="common">Giant owl limpet</name>
    <dbReference type="NCBI Taxonomy" id="225164"/>
    <lineage>
        <taxon>Eukaryota</taxon>
        <taxon>Metazoa</taxon>
        <taxon>Spiralia</taxon>
        <taxon>Lophotrochozoa</taxon>
        <taxon>Mollusca</taxon>
        <taxon>Gastropoda</taxon>
        <taxon>Patellogastropoda</taxon>
        <taxon>Lottioidea</taxon>
        <taxon>Lottiidae</taxon>
        <taxon>Lottia</taxon>
    </lineage>
</organism>
<keyword evidence="4" id="KW-1185">Reference proteome</keyword>
<evidence type="ECO:0000256" key="1">
    <source>
        <dbReference type="SAM" id="MobiDB-lite"/>
    </source>
</evidence>
<reference evidence="3 4" key="1">
    <citation type="journal article" date="2013" name="Nature">
        <title>Insights into bilaterian evolution from three spiralian genomes.</title>
        <authorList>
            <person name="Simakov O."/>
            <person name="Marletaz F."/>
            <person name="Cho S.J."/>
            <person name="Edsinger-Gonzales E."/>
            <person name="Havlak P."/>
            <person name="Hellsten U."/>
            <person name="Kuo D.H."/>
            <person name="Larsson T."/>
            <person name="Lv J."/>
            <person name="Arendt D."/>
            <person name="Savage R."/>
            <person name="Osoegawa K."/>
            <person name="de Jong P."/>
            <person name="Grimwood J."/>
            <person name="Chapman J.A."/>
            <person name="Shapiro H."/>
            <person name="Aerts A."/>
            <person name="Otillar R.P."/>
            <person name="Terry A.Y."/>
            <person name="Boore J.L."/>
            <person name="Grigoriev I.V."/>
            <person name="Lindberg D.R."/>
            <person name="Seaver E.C."/>
            <person name="Weisblat D.A."/>
            <person name="Putnam N.H."/>
            <person name="Rokhsar D.S."/>
        </authorList>
    </citation>
    <scope>NUCLEOTIDE SEQUENCE [LARGE SCALE GENOMIC DNA]</scope>
</reference>
<evidence type="ECO:0000313" key="3">
    <source>
        <dbReference type="EMBL" id="ESO85459.1"/>
    </source>
</evidence>
<sequence>MVKENSSFNIKNTPVNYIQVEEMLQVPENFRRYVKRECCDVCETPIRQLKQEAVAMIQSIQQAQSASSHPANISALVGSYNISAHHHSKRSRSSSRSTPIKTSLQPPGVTLQTKSQAYIGQNARSRVKHLKHNQAMDKYDQY</sequence>
<evidence type="ECO:0000313" key="4">
    <source>
        <dbReference type="Proteomes" id="UP000030746"/>
    </source>
</evidence>
<dbReference type="STRING" id="225164.V4B9C4"/>
<dbReference type="GeneID" id="20236464"/>
<feature type="compositionally biased region" description="Basic residues" evidence="1">
    <location>
        <begin position="84"/>
        <end position="93"/>
    </location>
</feature>
<name>V4B9C4_LOTGI</name>
<dbReference type="EMBL" id="KB203274">
    <property type="protein sequence ID" value="ESO85459.1"/>
    <property type="molecule type" value="Genomic_DNA"/>
</dbReference>
<gene>
    <name evidence="3" type="ORF">LOTGIDRAFT_154952</name>
</gene>
<feature type="domain" description="Kinesin-like protein KIF26A/B helical" evidence="2">
    <location>
        <begin position="14"/>
        <end position="65"/>
    </location>
</feature>
<accession>V4B9C4</accession>
<proteinExistence type="predicted"/>
<protein>
    <recommendedName>
        <fullName evidence="2">Kinesin-like protein KIF26A/B helical domain-containing protein</fullName>
    </recommendedName>
</protein>
<feature type="compositionally biased region" description="Polar residues" evidence="1">
    <location>
        <begin position="98"/>
        <end position="108"/>
    </location>
</feature>
<dbReference type="InterPro" id="IPR057090">
    <property type="entry name" value="HTH_KIF26A_B_1st"/>
</dbReference>
<feature type="region of interest" description="Disordered" evidence="1">
    <location>
        <begin position="84"/>
        <end position="108"/>
    </location>
</feature>
<dbReference type="Proteomes" id="UP000030746">
    <property type="component" value="Unassembled WGS sequence"/>
</dbReference>
<dbReference type="KEGG" id="lgi:LOTGIDRAFT_154952"/>
<evidence type="ECO:0000259" key="2">
    <source>
        <dbReference type="Pfam" id="PF23081"/>
    </source>
</evidence>
<dbReference type="CTD" id="20236464"/>
<dbReference type="OrthoDB" id="6156415at2759"/>